<evidence type="ECO:0000313" key="1">
    <source>
        <dbReference type="EMBL" id="WVY92532.1"/>
    </source>
</evidence>
<reference evidence="1 2" key="1">
    <citation type="journal article" date="2023" name="Life. Sci Alliance">
        <title>Evolutionary insights into 3D genome organization and epigenetic landscape of Vigna mungo.</title>
        <authorList>
            <person name="Junaid A."/>
            <person name="Singh B."/>
            <person name="Bhatia S."/>
        </authorList>
    </citation>
    <scope>NUCLEOTIDE SEQUENCE [LARGE SCALE GENOMIC DNA]</scope>
    <source>
        <strain evidence="1">Urdbean</strain>
    </source>
</reference>
<organism evidence="1 2">
    <name type="scientific">Vigna mungo</name>
    <name type="common">Black gram</name>
    <name type="synonym">Phaseolus mungo</name>
    <dbReference type="NCBI Taxonomy" id="3915"/>
    <lineage>
        <taxon>Eukaryota</taxon>
        <taxon>Viridiplantae</taxon>
        <taxon>Streptophyta</taxon>
        <taxon>Embryophyta</taxon>
        <taxon>Tracheophyta</taxon>
        <taxon>Spermatophyta</taxon>
        <taxon>Magnoliopsida</taxon>
        <taxon>eudicotyledons</taxon>
        <taxon>Gunneridae</taxon>
        <taxon>Pentapetalae</taxon>
        <taxon>rosids</taxon>
        <taxon>fabids</taxon>
        <taxon>Fabales</taxon>
        <taxon>Fabaceae</taxon>
        <taxon>Papilionoideae</taxon>
        <taxon>50 kb inversion clade</taxon>
        <taxon>NPAAA clade</taxon>
        <taxon>indigoferoid/millettioid clade</taxon>
        <taxon>Phaseoleae</taxon>
        <taxon>Vigna</taxon>
    </lineage>
</organism>
<proteinExistence type="predicted"/>
<dbReference type="EMBL" id="CP144691">
    <property type="protein sequence ID" value="WVY92532.1"/>
    <property type="molecule type" value="Genomic_DNA"/>
</dbReference>
<protein>
    <submittedName>
        <fullName evidence="1">Uncharacterized protein</fullName>
    </submittedName>
</protein>
<dbReference type="AlphaFoldDB" id="A0AAQ3RH31"/>
<sequence>VTTAVRERHRCTATATVGERHPAIGERHHWHWRTPPLLWENTTAAMGEHHRCRGRTPLLLWENTIVATGEHHYCQGRTSLLPRENTVVAMGELIKDFSQFWGF</sequence>
<name>A0AAQ3RH31_VIGMU</name>
<evidence type="ECO:0000313" key="2">
    <source>
        <dbReference type="Proteomes" id="UP001374535"/>
    </source>
</evidence>
<feature type="non-terminal residue" evidence="1">
    <location>
        <position position="1"/>
    </location>
</feature>
<keyword evidence="2" id="KW-1185">Reference proteome</keyword>
<dbReference type="Proteomes" id="UP001374535">
    <property type="component" value="Chromosome 10"/>
</dbReference>
<gene>
    <name evidence="1" type="ORF">V8G54_031620</name>
</gene>
<accession>A0AAQ3RH31</accession>